<gene>
    <name evidence="11" type="ORF">LKD36_01750</name>
</gene>
<evidence type="ECO:0000256" key="6">
    <source>
        <dbReference type="ARBA" id="ARBA00022989"/>
    </source>
</evidence>
<dbReference type="EMBL" id="JAJEPS010000001">
    <property type="protein sequence ID" value="MCC2124899.1"/>
    <property type="molecule type" value="Genomic_DNA"/>
</dbReference>
<dbReference type="Pfam" id="PF04290">
    <property type="entry name" value="DctQ"/>
    <property type="match status" value="1"/>
</dbReference>
<protein>
    <submittedName>
        <fullName evidence="11">TRAP transporter small permease</fullName>
    </submittedName>
</protein>
<sequence length="167" mass="18578">MPGNLKKKSAIIIYFKLVDVMNIIAKGLGGILLCLISITVFLSVVSRFIPGFSVTWVEELVTYAMAWLCTLGGGIATRHGDMTSVTIILNRFAEKPKKIIRIVACIFSLIIFAFIIKAGWQMTLLGNLRKSTAIPAITMFWMYLALPVGMIVMFFNTIARIIEIVDE</sequence>
<comment type="subcellular location">
    <subcellularLocation>
        <location evidence="1">Cell inner membrane</location>
        <topology evidence="1">Multi-pass membrane protein</topology>
    </subcellularLocation>
</comment>
<feature type="transmembrane region" description="Helical" evidence="9">
    <location>
        <begin position="99"/>
        <end position="120"/>
    </location>
</feature>
<dbReference type="InterPro" id="IPR007387">
    <property type="entry name" value="TRAP_DctQ"/>
</dbReference>
<comment type="similarity">
    <text evidence="8">Belongs to the TRAP transporter small permease family.</text>
</comment>
<dbReference type="PANTHER" id="PTHR35011">
    <property type="entry name" value="2,3-DIKETO-L-GULONATE TRAP TRANSPORTER SMALL PERMEASE PROTEIN YIAM"/>
    <property type="match status" value="1"/>
</dbReference>
<keyword evidence="6 9" id="KW-1133">Transmembrane helix</keyword>
<organism evidence="11 12">
    <name type="scientific">Hominiventricola filiformis</name>
    <dbReference type="NCBI Taxonomy" id="2885352"/>
    <lineage>
        <taxon>Bacteria</taxon>
        <taxon>Bacillati</taxon>
        <taxon>Bacillota</taxon>
        <taxon>Clostridia</taxon>
        <taxon>Lachnospirales</taxon>
        <taxon>Lachnospiraceae</taxon>
        <taxon>Hominiventricola</taxon>
    </lineage>
</organism>
<evidence type="ECO:0000256" key="7">
    <source>
        <dbReference type="ARBA" id="ARBA00023136"/>
    </source>
</evidence>
<dbReference type="InterPro" id="IPR055348">
    <property type="entry name" value="DctQ"/>
</dbReference>
<keyword evidence="5 9" id="KW-0812">Transmembrane</keyword>
<evidence type="ECO:0000313" key="12">
    <source>
        <dbReference type="Proteomes" id="UP001198220"/>
    </source>
</evidence>
<feature type="transmembrane region" description="Helical" evidence="9">
    <location>
        <begin position="20"/>
        <end position="48"/>
    </location>
</feature>
<keyword evidence="3" id="KW-1003">Cell membrane</keyword>
<feature type="transmembrane region" description="Helical" evidence="9">
    <location>
        <begin position="60"/>
        <end position="78"/>
    </location>
</feature>
<evidence type="ECO:0000259" key="10">
    <source>
        <dbReference type="Pfam" id="PF04290"/>
    </source>
</evidence>
<evidence type="ECO:0000256" key="2">
    <source>
        <dbReference type="ARBA" id="ARBA00022448"/>
    </source>
</evidence>
<proteinExistence type="inferred from homology"/>
<feature type="transmembrane region" description="Helical" evidence="9">
    <location>
        <begin position="140"/>
        <end position="162"/>
    </location>
</feature>
<evidence type="ECO:0000256" key="5">
    <source>
        <dbReference type="ARBA" id="ARBA00022692"/>
    </source>
</evidence>
<keyword evidence="12" id="KW-1185">Reference proteome</keyword>
<keyword evidence="7 9" id="KW-0472">Membrane</keyword>
<feature type="domain" description="Tripartite ATP-independent periplasmic transporters DctQ component" evidence="10">
    <location>
        <begin position="37"/>
        <end position="165"/>
    </location>
</feature>
<evidence type="ECO:0000256" key="1">
    <source>
        <dbReference type="ARBA" id="ARBA00004429"/>
    </source>
</evidence>
<dbReference type="AlphaFoldDB" id="A0AAE3A3S8"/>
<evidence type="ECO:0000256" key="3">
    <source>
        <dbReference type="ARBA" id="ARBA00022475"/>
    </source>
</evidence>
<evidence type="ECO:0000256" key="9">
    <source>
        <dbReference type="SAM" id="Phobius"/>
    </source>
</evidence>
<evidence type="ECO:0000256" key="4">
    <source>
        <dbReference type="ARBA" id="ARBA00022519"/>
    </source>
</evidence>
<keyword evidence="2" id="KW-0813">Transport</keyword>
<keyword evidence="4" id="KW-0997">Cell inner membrane</keyword>
<comment type="caution">
    <text evidence="11">The sequence shown here is derived from an EMBL/GenBank/DDBJ whole genome shotgun (WGS) entry which is preliminary data.</text>
</comment>
<dbReference type="Proteomes" id="UP001198220">
    <property type="component" value="Unassembled WGS sequence"/>
</dbReference>
<evidence type="ECO:0000256" key="8">
    <source>
        <dbReference type="ARBA" id="ARBA00038436"/>
    </source>
</evidence>
<dbReference type="RefSeq" id="WP_118768895.1">
    <property type="nucleotide sequence ID" value="NZ_JAJEPS010000001.1"/>
</dbReference>
<reference evidence="11 12" key="1">
    <citation type="submission" date="2021-10" db="EMBL/GenBank/DDBJ databases">
        <title>Anaerobic single-cell dispensing facilitates the cultivation of human gut bacteria.</title>
        <authorList>
            <person name="Afrizal A."/>
        </authorList>
    </citation>
    <scope>NUCLEOTIDE SEQUENCE [LARGE SCALE GENOMIC DNA]</scope>
    <source>
        <strain evidence="11 12">CLA-AA-H276</strain>
    </source>
</reference>
<accession>A0AAE3A3S8</accession>
<dbReference type="GO" id="GO:0005886">
    <property type="term" value="C:plasma membrane"/>
    <property type="evidence" value="ECO:0007669"/>
    <property type="project" value="UniProtKB-SubCell"/>
</dbReference>
<evidence type="ECO:0000313" key="11">
    <source>
        <dbReference type="EMBL" id="MCC2124899.1"/>
    </source>
</evidence>
<name>A0AAE3A3S8_9FIRM</name>